<dbReference type="Pfam" id="PF08281">
    <property type="entry name" value="Sigma70_r4_2"/>
    <property type="match status" value="1"/>
</dbReference>
<dbReference type="SUPFAM" id="SSF88659">
    <property type="entry name" value="Sigma3 and sigma4 domains of RNA polymerase sigma factors"/>
    <property type="match status" value="1"/>
</dbReference>
<dbReference type="AlphaFoldDB" id="A0A2K2F7B9"/>
<keyword evidence="5" id="KW-0804">Transcription</keyword>
<comment type="caution">
    <text evidence="8">The sequence shown here is derived from an EMBL/GenBank/DDBJ whole genome shotgun (WGS) entry which is preliminary data.</text>
</comment>
<dbReference type="NCBIfam" id="TIGR02937">
    <property type="entry name" value="sigma70-ECF"/>
    <property type="match status" value="1"/>
</dbReference>
<dbReference type="InterPro" id="IPR013324">
    <property type="entry name" value="RNA_pol_sigma_r3/r4-like"/>
</dbReference>
<dbReference type="KEGG" id="cthd:CDO33_17105"/>
<dbReference type="InterPro" id="IPR036388">
    <property type="entry name" value="WH-like_DNA-bd_sf"/>
</dbReference>
<feature type="domain" description="RNA polymerase sigma-70 region 2" evidence="6">
    <location>
        <begin position="20"/>
        <end position="87"/>
    </location>
</feature>
<protein>
    <submittedName>
        <fullName evidence="8">RNA polymerase subunit sigma-54</fullName>
    </submittedName>
</protein>
<dbReference type="GO" id="GO:0006352">
    <property type="term" value="P:DNA-templated transcription initiation"/>
    <property type="evidence" value="ECO:0007669"/>
    <property type="project" value="InterPro"/>
</dbReference>
<evidence type="ECO:0000256" key="2">
    <source>
        <dbReference type="ARBA" id="ARBA00023015"/>
    </source>
</evidence>
<dbReference type="InterPro" id="IPR013249">
    <property type="entry name" value="RNA_pol_sigma70_r4_t2"/>
</dbReference>
<dbReference type="EMBL" id="NIOJ01000095">
    <property type="protein sequence ID" value="PNT94677.1"/>
    <property type="molecule type" value="Genomic_DNA"/>
</dbReference>
<name>A0A2K2F7B9_9CLOT</name>
<dbReference type="GO" id="GO:0003677">
    <property type="term" value="F:DNA binding"/>
    <property type="evidence" value="ECO:0007669"/>
    <property type="project" value="UniProtKB-KW"/>
</dbReference>
<evidence type="ECO:0000256" key="3">
    <source>
        <dbReference type="ARBA" id="ARBA00023082"/>
    </source>
</evidence>
<evidence type="ECO:0000313" key="9">
    <source>
        <dbReference type="Proteomes" id="UP000236151"/>
    </source>
</evidence>
<dbReference type="OrthoDB" id="2613570at2"/>
<evidence type="ECO:0000256" key="4">
    <source>
        <dbReference type="ARBA" id="ARBA00023125"/>
    </source>
</evidence>
<dbReference type="Gene3D" id="1.10.1740.10">
    <property type="match status" value="1"/>
</dbReference>
<sequence>MIGFLSVQLNDDDKNFMLDLYKNYYSLVWKTIFSITHSTEDIEDLINDVFIKLIEKISLIRSFDCPKMTCYVVYTTRSVSINYIKHKKVETKHIYYIENTDVTKGLDNNENESEARLIRQEEIELLADAITKLPQGQKDLLYFKYMLDMSDQDIAQILGIAPNSVRQYLTRARRNAKSLMERGVCNDVE</sequence>
<dbReference type="Pfam" id="PF04542">
    <property type="entry name" value="Sigma70_r2"/>
    <property type="match status" value="1"/>
</dbReference>
<dbReference type="InterPro" id="IPR013325">
    <property type="entry name" value="RNA_pol_sigma_r2"/>
</dbReference>
<organism evidence="8 9">
    <name type="scientific">Clostridium thermosuccinogenes</name>
    <dbReference type="NCBI Taxonomy" id="84032"/>
    <lineage>
        <taxon>Bacteria</taxon>
        <taxon>Bacillati</taxon>
        <taxon>Bacillota</taxon>
        <taxon>Clostridia</taxon>
        <taxon>Eubacteriales</taxon>
        <taxon>Clostridiaceae</taxon>
        <taxon>Clostridium</taxon>
    </lineage>
</organism>
<accession>A0A2K2F7B9</accession>
<dbReference type="PANTHER" id="PTHR43133:SF8">
    <property type="entry name" value="RNA POLYMERASE SIGMA FACTOR HI_1459-RELATED"/>
    <property type="match status" value="1"/>
</dbReference>
<evidence type="ECO:0000256" key="5">
    <source>
        <dbReference type="ARBA" id="ARBA00023163"/>
    </source>
</evidence>
<keyword evidence="4" id="KW-0238">DNA-binding</keyword>
<reference evidence="8 9" key="1">
    <citation type="submission" date="2017-06" db="EMBL/GenBank/DDBJ databases">
        <title>Investigating the central metabolism of Clostridium thermosuccinogenes.</title>
        <authorList>
            <person name="Koendjbiharie J.G."/>
            <person name="van Kranenburg R."/>
        </authorList>
    </citation>
    <scope>NUCLEOTIDE SEQUENCE [LARGE SCALE GENOMIC DNA]</scope>
    <source>
        <strain evidence="8 9">DSM 5806</strain>
    </source>
</reference>
<keyword evidence="9" id="KW-1185">Reference proteome</keyword>
<proteinExistence type="inferred from homology"/>
<evidence type="ECO:0000259" key="6">
    <source>
        <dbReference type="Pfam" id="PF04542"/>
    </source>
</evidence>
<keyword evidence="3" id="KW-0731">Sigma factor</keyword>
<dbReference type="SUPFAM" id="SSF88946">
    <property type="entry name" value="Sigma2 domain of RNA polymerase sigma factors"/>
    <property type="match status" value="1"/>
</dbReference>
<dbReference type="GO" id="GO:0016987">
    <property type="term" value="F:sigma factor activity"/>
    <property type="evidence" value="ECO:0007669"/>
    <property type="project" value="UniProtKB-KW"/>
</dbReference>
<gene>
    <name evidence="8" type="ORF">CDQ84_18550</name>
</gene>
<dbReference type="RefSeq" id="WP_103083215.1">
    <property type="nucleotide sequence ID" value="NZ_CP021850.1"/>
</dbReference>
<comment type="similarity">
    <text evidence="1">Belongs to the sigma-70 factor family. ECF subfamily.</text>
</comment>
<dbReference type="Proteomes" id="UP000236151">
    <property type="component" value="Unassembled WGS sequence"/>
</dbReference>
<evidence type="ECO:0000256" key="1">
    <source>
        <dbReference type="ARBA" id="ARBA00010641"/>
    </source>
</evidence>
<feature type="domain" description="RNA polymerase sigma factor 70 region 4 type 2" evidence="7">
    <location>
        <begin position="124"/>
        <end position="174"/>
    </location>
</feature>
<evidence type="ECO:0000259" key="7">
    <source>
        <dbReference type="Pfam" id="PF08281"/>
    </source>
</evidence>
<keyword evidence="2" id="KW-0805">Transcription regulation</keyword>
<dbReference type="InterPro" id="IPR039425">
    <property type="entry name" value="RNA_pol_sigma-70-like"/>
</dbReference>
<dbReference type="InterPro" id="IPR007627">
    <property type="entry name" value="RNA_pol_sigma70_r2"/>
</dbReference>
<evidence type="ECO:0000313" key="8">
    <source>
        <dbReference type="EMBL" id="PNT94677.1"/>
    </source>
</evidence>
<dbReference type="PANTHER" id="PTHR43133">
    <property type="entry name" value="RNA POLYMERASE ECF-TYPE SIGMA FACTO"/>
    <property type="match status" value="1"/>
</dbReference>
<dbReference type="Gene3D" id="1.10.10.10">
    <property type="entry name" value="Winged helix-like DNA-binding domain superfamily/Winged helix DNA-binding domain"/>
    <property type="match status" value="1"/>
</dbReference>
<dbReference type="InterPro" id="IPR014284">
    <property type="entry name" value="RNA_pol_sigma-70_dom"/>
</dbReference>
<dbReference type="CDD" id="cd06171">
    <property type="entry name" value="Sigma70_r4"/>
    <property type="match status" value="1"/>
</dbReference>